<dbReference type="InterPro" id="IPR001119">
    <property type="entry name" value="SLH_dom"/>
</dbReference>
<accession>A0A9D1Y6E1</accession>
<proteinExistence type="predicted"/>
<feature type="domain" description="SLH" evidence="3">
    <location>
        <begin position="28"/>
        <end position="91"/>
    </location>
</feature>
<name>A0A9D1Y6E1_9FIRM</name>
<evidence type="ECO:0000256" key="1">
    <source>
        <dbReference type="ARBA" id="ARBA00022737"/>
    </source>
</evidence>
<protein>
    <submittedName>
        <fullName evidence="4">S-layer homology domain-containing protein</fullName>
    </submittedName>
</protein>
<keyword evidence="2" id="KW-0732">Signal</keyword>
<dbReference type="Proteomes" id="UP000823868">
    <property type="component" value="Unassembled WGS sequence"/>
</dbReference>
<feature type="signal peptide" evidence="2">
    <location>
        <begin position="1"/>
        <end position="27"/>
    </location>
</feature>
<evidence type="ECO:0000313" key="5">
    <source>
        <dbReference type="Proteomes" id="UP000823868"/>
    </source>
</evidence>
<sequence length="1376" mass="143303">MRNLKRALSMALAAIMVLGLMVVGASAAGYEDFTDKDEIKYTEAVSTMVSLGVISGKDNGSYDPNGSLTRAEACTLIARMLGGGKDPVLGSNIKSNFTDTKGHWAETYIAYCANLGIIVGVGDGSFNPDGTLTGTAAAKMVLCALGYKPEFEGIGGANWELATNTLATKVKLYDGLDSLNPSQTITRDQVAQLIYNGVQADEVEYRNLQGDYSGTLYAQPVNGTDKDSTMLAVRFKVVKVEGVVVANDIMAIDGNGTTVANKARLTDVYVGGTHRVNSSNVLLSETYPVALDNSYLGQRVVLYVKGLKDLAPNAASTEVVGLPILSQDNTVATTTKRMKDADAVRSFLSDNGLTLPTNGVKADSVHGTVTYTEKDTVINNSTTFDRTFAVTSTANVNGTEFTFIDHNGDGVVDYIFKTLPKMAKVTVYDETNKKLTIAGEGSINFADIANEADVAKDDIVLYYKVNDTYYLEKAETVSGKVESYNDNNKTVTVDGTSYGKSTVNVELSSTDLEVFGAGMPVVGNTYTFYLDNNGNAVAWVLGEESVGNYALVLASDKGNSTVVNSGEVKLMLSDGTTITASVNLLASANKFTAGKSQNTTAAKESWMTNKLASNGMKNDLVTYVLGKDGKVTLGDPTINTNYSYVEDGVDNYTKPASASYPVQRSTARYLFTNSDTSKNLSISVNDSTLFFIRNETKGSTADSYTVVKGLSNLPTTKMLQGDGTDAEVMSIVYSNTAANPNVAKAVFVDAKYEGTANYVYITDSYTGTVTVNGEEVYTYPVVFENGEKGELKINTAGIEDGKAYRYTLDNNGIADVSEAAGTNVYNGYVTTYAKGSNLSVTLGDGSGTVKSYTVLADAKLWNVEGTPYAETLSSDMSISFVLDTDGFVKTVFVKDTNVTKTTNLVSSVSGLSFRNSTVYSGFNAIVTGGAAGDKLTYVVTYDNGNTETKTVEVKNDTTLGNVAKISVPDNASKIEITATTAGSGTTPTPGTDLSVFSTTSEVNTALKSGNATINGTWTSDARLEVPAGKTLTIKGSYTGNAAGDYIQGTLVVEGDYTAKNPNVVGTIKVENGTTKLEDDSMISGKLTTKDLADVTTSLEVLANGTLTVTGNNQVTKAITSSGTLTLPTVGVGALTIKDGTATIGGGSGAVGGALTVEKGTVKAGDVTGAVTVKGGDVTVADVKGTSAVAVNGGKLTLTGATLTTTGGITLAGGELDASACDISASKLTLTAAATATVKTLSFDTAKAPVNFAGGTITVVDPISASSANGTTLTNGTWNFTGMFTLDSVQTTTIAASTTVNFNGGITFSAANKLLSGGDNTSKFTVGDVISTTNAGEAKIKDFGGANAGTNKDIKGLSFEGASTDEWNCTVDGTTWA</sequence>
<organism evidence="4 5">
    <name type="scientific">Candidatus Flavonifractor merdigallinarum</name>
    <dbReference type="NCBI Taxonomy" id="2838589"/>
    <lineage>
        <taxon>Bacteria</taxon>
        <taxon>Bacillati</taxon>
        <taxon>Bacillota</taxon>
        <taxon>Clostridia</taxon>
        <taxon>Eubacteriales</taxon>
        <taxon>Oscillospiraceae</taxon>
        <taxon>Flavonifractor</taxon>
    </lineage>
</organism>
<feature type="chain" id="PRO_5038767075" evidence="2">
    <location>
        <begin position="28"/>
        <end position="1376"/>
    </location>
</feature>
<dbReference type="EMBL" id="DXDX01000009">
    <property type="protein sequence ID" value="HIY20363.1"/>
    <property type="molecule type" value="Genomic_DNA"/>
</dbReference>
<dbReference type="PROSITE" id="PS51272">
    <property type="entry name" value="SLH"/>
    <property type="match status" value="2"/>
</dbReference>
<comment type="caution">
    <text evidence="4">The sequence shown here is derived from an EMBL/GenBank/DDBJ whole genome shotgun (WGS) entry which is preliminary data.</text>
</comment>
<feature type="domain" description="SLH" evidence="3">
    <location>
        <begin position="92"/>
        <end position="155"/>
    </location>
</feature>
<reference evidence="4" key="1">
    <citation type="journal article" date="2021" name="PeerJ">
        <title>Extensive microbial diversity within the chicken gut microbiome revealed by metagenomics and culture.</title>
        <authorList>
            <person name="Gilroy R."/>
            <person name="Ravi A."/>
            <person name="Getino M."/>
            <person name="Pursley I."/>
            <person name="Horton D.L."/>
            <person name="Alikhan N.F."/>
            <person name="Baker D."/>
            <person name="Gharbi K."/>
            <person name="Hall N."/>
            <person name="Watson M."/>
            <person name="Adriaenssens E.M."/>
            <person name="Foster-Nyarko E."/>
            <person name="Jarju S."/>
            <person name="Secka A."/>
            <person name="Antonio M."/>
            <person name="Oren A."/>
            <person name="Chaudhuri R.R."/>
            <person name="La Ragione R."/>
            <person name="Hildebrand F."/>
            <person name="Pallen M.J."/>
        </authorList>
    </citation>
    <scope>NUCLEOTIDE SEQUENCE</scope>
    <source>
        <strain evidence="4">ChiBcec16_6824</strain>
    </source>
</reference>
<reference evidence="4" key="2">
    <citation type="submission" date="2021-04" db="EMBL/GenBank/DDBJ databases">
        <authorList>
            <person name="Gilroy R."/>
        </authorList>
    </citation>
    <scope>NUCLEOTIDE SEQUENCE</scope>
    <source>
        <strain evidence="4">ChiBcec16_6824</strain>
    </source>
</reference>
<dbReference type="Pfam" id="PF00395">
    <property type="entry name" value="SLH"/>
    <property type="match status" value="2"/>
</dbReference>
<evidence type="ECO:0000259" key="3">
    <source>
        <dbReference type="PROSITE" id="PS51272"/>
    </source>
</evidence>
<keyword evidence="1" id="KW-0677">Repeat</keyword>
<gene>
    <name evidence="4" type="ORF">H9841_00485</name>
</gene>
<evidence type="ECO:0000313" key="4">
    <source>
        <dbReference type="EMBL" id="HIY20363.1"/>
    </source>
</evidence>
<evidence type="ECO:0000256" key="2">
    <source>
        <dbReference type="SAM" id="SignalP"/>
    </source>
</evidence>